<sequence>MIHYQLRCESSADGGPHTFDGWFKDSAAFEKLARAGMVECPVCGGTKVSRALMAPAIAKAPGVKGRPEALPPPAPAAAPPPAPPAPRAAAAGPLPAQVLALLQRIRAEVERNCDYVGREFAEEARKLHRQAQEGTAGERRGIYGEATEAEAEALREEGIAVARIPWVPPADA</sequence>
<dbReference type="Pfam" id="PF06676">
    <property type="entry name" value="DUF1178"/>
    <property type="match status" value="1"/>
</dbReference>
<feature type="compositionally biased region" description="Pro residues" evidence="1">
    <location>
        <begin position="69"/>
        <end position="86"/>
    </location>
</feature>
<evidence type="ECO:0008006" key="4">
    <source>
        <dbReference type="Google" id="ProtNLM"/>
    </source>
</evidence>
<dbReference type="AlphaFoldDB" id="A0A8J2ZDJ1"/>
<organism evidence="2 3">
    <name type="scientific">Caldovatus sediminis</name>
    <dbReference type="NCBI Taxonomy" id="2041189"/>
    <lineage>
        <taxon>Bacteria</taxon>
        <taxon>Pseudomonadati</taxon>
        <taxon>Pseudomonadota</taxon>
        <taxon>Alphaproteobacteria</taxon>
        <taxon>Acetobacterales</taxon>
        <taxon>Roseomonadaceae</taxon>
        <taxon>Caldovatus</taxon>
    </lineage>
</organism>
<accession>A0A8J2ZDJ1</accession>
<proteinExistence type="predicted"/>
<dbReference type="PIRSF" id="PIRSF032131">
    <property type="entry name" value="UCP032131"/>
    <property type="match status" value="1"/>
</dbReference>
<dbReference type="EMBL" id="BMKS01000010">
    <property type="protein sequence ID" value="GGG42151.1"/>
    <property type="molecule type" value="Genomic_DNA"/>
</dbReference>
<comment type="caution">
    <text evidence="2">The sequence shown here is derived from an EMBL/GenBank/DDBJ whole genome shotgun (WGS) entry which is preliminary data.</text>
</comment>
<dbReference type="InterPro" id="IPR009562">
    <property type="entry name" value="DUF1178"/>
</dbReference>
<dbReference type="Proteomes" id="UP000597507">
    <property type="component" value="Unassembled WGS sequence"/>
</dbReference>
<keyword evidence="3" id="KW-1185">Reference proteome</keyword>
<name>A0A8J2ZDJ1_9PROT</name>
<feature type="region of interest" description="Disordered" evidence="1">
    <location>
        <begin position="62"/>
        <end position="90"/>
    </location>
</feature>
<protein>
    <recommendedName>
        <fullName evidence="4">DUF1178 family protein</fullName>
    </recommendedName>
</protein>
<evidence type="ECO:0000313" key="2">
    <source>
        <dbReference type="EMBL" id="GGG42151.1"/>
    </source>
</evidence>
<gene>
    <name evidence="2" type="ORF">GCM10010964_32040</name>
</gene>
<reference evidence="2 3" key="1">
    <citation type="journal article" date="2014" name="Int. J. Syst. Evol. Microbiol.">
        <title>Complete genome sequence of Corynebacterium casei LMG S-19264T (=DSM 44701T), isolated from a smear-ripened cheese.</title>
        <authorList>
            <consortium name="US DOE Joint Genome Institute (JGI-PGF)"/>
            <person name="Walter F."/>
            <person name="Albersmeier A."/>
            <person name="Kalinowski J."/>
            <person name="Ruckert C."/>
        </authorList>
    </citation>
    <scope>NUCLEOTIDE SEQUENCE [LARGE SCALE GENOMIC DNA]</scope>
    <source>
        <strain evidence="2 3">CGMCC 1.16330</strain>
    </source>
</reference>
<evidence type="ECO:0000256" key="1">
    <source>
        <dbReference type="SAM" id="MobiDB-lite"/>
    </source>
</evidence>
<dbReference type="RefSeq" id="WP_188902018.1">
    <property type="nucleotide sequence ID" value="NZ_BMKS01000010.1"/>
</dbReference>
<evidence type="ECO:0000313" key="3">
    <source>
        <dbReference type="Proteomes" id="UP000597507"/>
    </source>
</evidence>